<evidence type="ECO:0000256" key="1">
    <source>
        <dbReference type="SAM" id="MobiDB-lite"/>
    </source>
</evidence>
<dbReference type="EMBL" id="CP000478">
    <property type="protein sequence ID" value="ABK15827.1"/>
    <property type="molecule type" value="Genomic_DNA"/>
</dbReference>
<organism evidence="3 4">
    <name type="scientific">Syntrophobacter fumaroxidans (strain DSM 10017 / MPOB)</name>
    <dbReference type="NCBI Taxonomy" id="335543"/>
    <lineage>
        <taxon>Bacteria</taxon>
        <taxon>Pseudomonadati</taxon>
        <taxon>Thermodesulfobacteriota</taxon>
        <taxon>Syntrophobacteria</taxon>
        <taxon>Syntrophobacterales</taxon>
        <taxon>Syntrophobacteraceae</taxon>
        <taxon>Syntrophobacter</taxon>
    </lineage>
</organism>
<accession>A0LEH5</accession>
<gene>
    <name evidence="3" type="ordered locus">Sfum_0124</name>
</gene>
<dbReference type="OrthoDB" id="9788988at2"/>
<dbReference type="Proteomes" id="UP000001784">
    <property type="component" value="Chromosome"/>
</dbReference>
<protein>
    <recommendedName>
        <fullName evidence="5">Pilus assembly protein PilP</fullName>
    </recommendedName>
</protein>
<feature type="signal peptide" evidence="2">
    <location>
        <begin position="1"/>
        <end position="35"/>
    </location>
</feature>
<name>A0LEH5_SYNFM</name>
<evidence type="ECO:0000313" key="3">
    <source>
        <dbReference type="EMBL" id="ABK15827.1"/>
    </source>
</evidence>
<dbReference type="KEGG" id="sfu:Sfum_0124"/>
<feature type="chain" id="PRO_5002626683" description="Pilus assembly protein PilP" evidence="2">
    <location>
        <begin position="36"/>
        <end position="264"/>
    </location>
</feature>
<dbReference type="AlphaFoldDB" id="A0LEH5"/>
<keyword evidence="2" id="KW-0732">Signal</keyword>
<dbReference type="HOGENOM" id="CLU_1053480_0_0_7"/>
<reference evidence="3 4" key="1">
    <citation type="submission" date="2006-10" db="EMBL/GenBank/DDBJ databases">
        <title>Complete sequence of Syntrophobacter fumaroxidans MPOB.</title>
        <authorList>
            <consortium name="US DOE Joint Genome Institute"/>
            <person name="Copeland A."/>
            <person name="Lucas S."/>
            <person name="Lapidus A."/>
            <person name="Barry K."/>
            <person name="Detter J.C."/>
            <person name="Glavina del Rio T."/>
            <person name="Hammon N."/>
            <person name="Israni S."/>
            <person name="Pitluck S."/>
            <person name="Goltsman E.G."/>
            <person name="Martinez M."/>
            <person name="Schmutz J."/>
            <person name="Larimer F."/>
            <person name="Land M."/>
            <person name="Hauser L."/>
            <person name="Kyrpides N."/>
            <person name="Kim E."/>
            <person name="Boone D.R."/>
            <person name="Brockman F."/>
            <person name="Culley D."/>
            <person name="Ferry J."/>
            <person name="Gunsalus R."/>
            <person name="McInerney M.J."/>
            <person name="Morrison M."/>
            <person name="Plugge C."/>
            <person name="Rohlin L."/>
            <person name="Scholten J."/>
            <person name="Sieber J."/>
            <person name="Stams A.J.M."/>
            <person name="Worm P."/>
            <person name="Henstra A.M."/>
            <person name="Richardson P."/>
        </authorList>
    </citation>
    <scope>NUCLEOTIDE SEQUENCE [LARGE SCALE GENOMIC DNA]</scope>
    <source>
        <strain evidence="4">DSM 10017 / MPOB</strain>
    </source>
</reference>
<feature type="compositionally biased region" description="Pro residues" evidence="1">
    <location>
        <begin position="98"/>
        <end position="116"/>
    </location>
</feature>
<sequence precursor="true">MNRFLRGQESTRFVLRIVKVCCCLLALSFCGFVVAAAAQNQAPAQAQNAPQPSTSPQQPAAPAAAPAAPAPVGVAAPNAPAPAGEPATPNVAAAPSTAAPPGPPPVEPVAKPPSPEHAPIVQATLAALMKDEFTYVPNRVIDPFKPFISPVAVVARGLRAGSDDDDGSHELQKPLTPLQKMTVAEVEKGLRAITWGEYGRKAVIEDGAGKGYIVSIGTPVSDKNGVISQIFNDRLIIQQENWDRETKRMVPQDTVVRLKKKDEK</sequence>
<dbReference type="STRING" id="335543.Sfum_0124"/>
<feature type="region of interest" description="Disordered" evidence="1">
    <location>
        <begin position="46"/>
        <end position="116"/>
    </location>
</feature>
<dbReference type="InParanoid" id="A0LEH5"/>
<evidence type="ECO:0000313" key="4">
    <source>
        <dbReference type="Proteomes" id="UP000001784"/>
    </source>
</evidence>
<keyword evidence="4" id="KW-1185">Reference proteome</keyword>
<proteinExistence type="predicted"/>
<evidence type="ECO:0000256" key="2">
    <source>
        <dbReference type="SAM" id="SignalP"/>
    </source>
</evidence>
<dbReference type="Gene3D" id="2.30.30.830">
    <property type="match status" value="1"/>
</dbReference>
<dbReference type="RefSeq" id="WP_011697000.1">
    <property type="nucleotide sequence ID" value="NC_008554.1"/>
</dbReference>
<dbReference type="eggNOG" id="COG3168">
    <property type="taxonomic scope" value="Bacteria"/>
</dbReference>
<feature type="compositionally biased region" description="Low complexity" evidence="1">
    <location>
        <begin position="46"/>
        <end position="97"/>
    </location>
</feature>
<evidence type="ECO:0008006" key="5">
    <source>
        <dbReference type="Google" id="ProtNLM"/>
    </source>
</evidence>